<dbReference type="AlphaFoldDB" id="A0A7G9L1V9"/>
<gene>
    <name evidence="1" type="ORF">H8M03_11495</name>
</gene>
<protein>
    <recommendedName>
        <fullName evidence="3">HicB-like antitoxin of toxin-antitoxin system domain-containing protein</fullName>
    </recommendedName>
</protein>
<name>A0A7G9L1V9_9SPHN</name>
<accession>A0A7G9L1V9</accession>
<reference evidence="1 2" key="1">
    <citation type="submission" date="2020-08" db="EMBL/GenBank/DDBJ databases">
        <title>Sphingomonas sp. sand1-3 16S ribosomal RNA gene Genome sequencing and assembly.</title>
        <authorList>
            <person name="Kang M."/>
        </authorList>
    </citation>
    <scope>NUCLEOTIDE SEQUENCE [LARGE SCALE GENOMIC DNA]</scope>
    <source>
        <strain evidence="2">sand1-3</strain>
    </source>
</reference>
<evidence type="ECO:0000313" key="2">
    <source>
        <dbReference type="Proteomes" id="UP000515861"/>
    </source>
</evidence>
<dbReference type="RefSeq" id="WP_187479563.1">
    <property type="nucleotide sequence ID" value="NZ_CP060697.1"/>
</dbReference>
<sequence>MTVEPTKRRYRAIVRKTSHGCVARITEFPDLVVKDVDMLRCAERAEHLLQARIAALGARELPIPLPSDEAPPVGSDIVLFALDVSVPYEPKTVRIDLDPKLASRIDKVSCNRAAFFIEAAEHYLAETEARSNTARNTRTESSARAVGEAIKIAQTVQ</sequence>
<keyword evidence="2" id="KW-1185">Reference proteome</keyword>
<evidence type="ECO:0000313" key="1">
    <source>
        <dbReference type="EMBL" id="QNM82608.1"/>
    </source>
</evidence>
<dbReference type="Proteomes" id="UP000515861">
    <property type="component" value="Chromosome"/>
</dbReference>
<evidence type="ECO:0008006" key="3">
    <source>
        <dbReference type="Google" id="ProtNLM"/>
    </source>
</evidence>
<organism evidence="1 2">
    <name type="scientific">Sphingomonas sabuli</name>
    <dbReference type="NCBI Taxonomy" id="2764186"/>
    <lineage>
        <taxon>Bacteria</taxon>
        <taxon>Pseudomonadati</taxon>
        <taxon>Pseudomonadota</taxon>
        <taxon>Alphaproteobacteria</taxon>
        <taxon>Sphingomonadales</taxon>
        <taxon>Sphingomonadaceae</taxon>
        <taxon>Sphingomonas</taxon>
    </lineage>
</organism>
<dbReference type="EMBL" id="CP060697">
    <property type="protein sequence ID" value="QNM82608.1"/>
    <property type="molecule type" value="Genomic_DNA"/>
</dbReference>
<proteinExistence type="predicted"/>
<dbReference type="KEGG" id="ssau:H8M03_11495"/>